<feature type="transmembrane region" description="Helical" evidence="1">
    <location>
        <begin position="28"/>
        <end position="44"/>
    </location>
</feature>
<keyword evidence="1" id="KW-1133">Transmembrane helix</keyword>
<dbReference type="Pfam" id="PF01478">
    <property type="entry name" value="Peptidase_A24"/>
    <property type="match status" value="1"/>
</dbReference>
<evidence type="ECO:0000259" key="2">
    <source>
        <dbReference type="Pfam" id="PF01478"/>
    </source>
</evidence>
<dbReference type="EC" id="3.4.23.43" evidence="3"/>
<evidence type="ECO:0000313" key="3">
    <source>
        <dbReference type="EMBL" id="HIX77704.1"/>
    </source>
</evidence>
<keyword evidence="3" id="KW-0378">Hydrolase</keyword>
<organism evidence="3 4">
    <name type="scientific">Candidatus Fusicatenibacter merdavium</name>
    <dbReference type="NCBI Taxonomy" id="2838600"/>
    <lineage>
        <taxon>Bacteria</taxon>
        <taxon>Bacillati</taxon>
        <taxon>Bacillota</taxon>
        <taxon>Clostridia</taxon>
        <taxon>Lachnospirales</taxon>
        <taxon>Lachnospiraceae</taxon>
        <taxon>Fusicatenibacter</taxon>
    </lineage>
</organism>
<dbReference type="GO" id="GO:0004190">
    <property type="term" value="F:aspartic-type endopeptidase activity"/>
    <property type="evidence" value="ECO:0007669"/>
    <property type="project" value="UniProtKB-EC"/>
</dbReference>
<accession>A0A9D1XEC6</accession>
<evidence type="ECO:0000313" key="4">
    <source>
        <dbReference type="Proteomes" id="UP000886890"/>
    </source>
</evidence>
<dbReference type="InterPro" id="IPR000045">
    <property type="entry name" value="Prepilin_IV_endopep_pep"/>
</dbReference>
<protein>
    <submittedName>
        <fullName evidence="3">Prepilin peptidase</fullName>
        <ecNumber evidence="3">3.4.23.43</ecNumber>
    </submittedName>
</protein>
<keyword evidence="1" id="KW-0812">Transmembrane</keyword>
<feature type="transmembrane region" description="Helical" evidence="1">
    <location>
        <begin position="95"/>
        <end position="116"/>
    </location>
</feature>
<feature type="domain" description="Prepilin type IV endopeptidase peptidase" evidence="2">
    <location>
        <begin position="11"/>
        <end position="109"/>
    </location>
</feature>
<dbReference type="EMBL" id="DXEK01000150">
    <property type="protein sequence ID" value="HIX77704.1"/>
    <property type="molecule type" value="Genomic_DNA"/>
</dbReference>
<dbReference type="GO" id="GO:0016020">
    <property type="term" value="C:membrane"/>
    <property type="evidence" value="ECO:0007669"/>
    <property type="project" value="InterPro"/>
</dbReference>
<comment type="caution">
    <text evidence="3">The sequence shown here is derived from an EMBL/GenBank/DDBJ whole genome shotgun (WGS) entry which is preliminary data.</text>
</comment>
<sequence>MKLTVGLGAALGILSVHAFMDIRTRRINLIVTGFCLAAGVIWQITWEKSEVWEILLSCLPGILLLAAAYLTEQKIGSGDGWVVTAAGVWTGFEDIFLILTVGMLACAVCSGTLLVLKKVRRRDALPFIPFLVIGWIGRMFLM</sequence>
<proteinExistence type="predicted"/>
<reference evidence="3" key="2">
    <citation type="submission" date="2021-04" db="EMBL/GenBank/DDBJ databases">
        <authorList>
            <person name="Gilroy R."/>
        </authorList>
    </citation>
    <scope>NUCLEOTIDE SEQUENCE</scope>
    <source>
        <strain evidence="3">CHK183-1962</strain>
    </source>
</reference>
<reference evidence="3" key="1">
    <citation type="journal article" date="2021" name="PeerJ">
        <title>Extensive microbial diversity within the chicken gut microbiome revealed by metagenomics and culture.</title>
        <authorList>
            <person name="Gilroy R."/>
            <person name="Ravi A."/>
            <person name="Getino M."/>
            <person name="Pursley I."/>
            <person name="Horton D.L."/>
            <person name="Alikhan N.F."/>
            <person name="Baker D."/>
            <person name="Gharbi K."/>
            <person name="Hall N."/>
            <person name="Watson M."/>
            <person name="Adriaenssens E.M."/>
            <person name="Foster-Nyarko E."/>
            <person name="Jarju S."/>
            <person name="Secka A."/>
            <person name="Antonio M."/>
            <person name="Oren A."/>
            <person name="Chaudhuri R.R."/>
            <person name="La Ragione R."/>
            <person name="Hildebrand F."/>
            <person name="Pallen M.J."/>
        </authorList>
    </citation>
    <scope>NUCLEOTIDE SEQUENCE</scope>
    <source>
        <strain evidence="3">CHK183-1962</strain>
    </source>
</reference>
<name>A0A9D1XEC6_9FIRM</name>
<dbReference type="AlphaFoldDB" id="A0A9D1XEC6"/>
<keyword evidence="1" id="KW-0472">Membrane</keyword>
<dbReference type="Proteomes" id="UP000886890">
    <property type="component" value="Unassembled WGS sequence"/>
</dbReference>
<gene>
    <name evidence="3" type="ORF">H9734_08950</name>
</gene>
<feature type="transmembrane region" description="Helical" evidence="1">
    <location>
        <begin position="123"/>
        <end position="141"/>
    </location>
</feature>
<evidence type="ECO:0000256" key="1">
    <source>
        <dbReference type="SAM" id="Phobius"/>
    </source>
</evidence>
<dbReference type="Gene3D" id="1.20.120.1220">
    <property type="match status" value="1"/>
</dbReference>